<keyword evidence="3 5" id="KW-1133">Transmembrane helix</keyword>
<evidence type="ECO:0000256" key="5">
    <source>
        <dbReference type="HAMAP-Rule" id="MF_00445"/>
    </source>
</evidence>
<dbReference type="Proteomes" id="UP000274271">
    <property type="component" value="Unassembled WGS sequence"/>
</dbReference>
<dbReference type="GO" id="GO:0050136">
    <property type="term" value="F:NADH dehydrogenase (quinone) (non-electrogenic) activity"/>
    <property type="evidence" value="ECO:0007669"/>
    <property type="project" value="UniProtKB-UniRule"/>
</dbReference>
<feature type="transmembrane region" description="Helical" evidence="5">
    <location>
        <begin position="437"/>
        <end position="459"/>
    </location>
</feature>
<name>A0A3P1CGR4_9BACT</name>
<sequence length="463" mass="50497">MLSIILLSVFGIVLLYLGFLKSRAVLLPATLFFILVALGAGFLEWNKSYLYFGDMLLVNNVAILFTTIVLLSAFMVVSLSGDFLEDENAQPAEYYAILLFSIVGAIMMIGYENLIMLFVGVEILSVSMYVLTGSDKRNLRSNEAALKYFLMGAFATGIMLFGMALLYGAAGSFTLTDIKGYIALSKGHPSLLLYMGVLLVLIGMLFKVSAAPFHFWTPDVYEGAPTLFTAFMSTVVKTAGFAALLQLLSVSFSAIYGFWWVMLAVITALTLLVGNLTAAYQNSFKRMMAYSSISHAGYLLIGLAALGQQSKPALVFYSLAYSVSTIAAFGILLVVSKQRVADGRPDDTYTAFNGLSRQNPLLAFILAVSMLSLAGIPLTAGFWGKFMVFSAAIDKGMVWMLVLAVLMSAVGIYYYFRVVIAMYFREGSSTHIQVAPFYRFVLIAATILTIVLGLIPGLFQNLM</sequence>
<keyword evidence="9" id="KW-1185">Reference proteome</keyword>
<comment type="subcellular location">
    <subcellularLocation>
        <location evidence="5">Cell membrane</location>
        <topology evidence="5">Multi-pass membrane protein</topology>
    </subcellularLocation>
    <subcellularLocation>
        <location evidence="1">Endomembrane system</location>
        <topology evidence="1">Multi-pass membrane protein</topology>
    </subcellularLocation>
    <subcellularLocation>
        <location evidence="6">Membrane</location>
        <topology evidence="6">Multi-pass membrane protein</topology>
    </subcellularLocation>
</comment>
<evidence type="ECO:0000313" key="8">
    <source>
        <dbReference type="EMBL" id="RRB12541.1"/>
    </source>
</evidence>
<feature type="transmembrane region" description="Helical" evidence="5">
    <location>
        <begin position="145"/>
        <end position="171"/>
    </location>
</feature>
<feature type="transmembrane region" description="Helical" evidence="5">
    <location>
        <begin position="227"/>
        <end position="248"/>
    </location>
</feature>
<proteinExistence type="inferred from homology"/>
<dbReference type="Pfam" id="PF00361">
    <property type="entry name" value="Proton_antipo_M"/>
    <property type="match status" value="1"/>
</dbReference>
<keyword evidence="2 5" id="KW-0812">Transmembrane</keyword>
<feature type="transmembrane region" description="Helical" evidence="5">
    <location>
        <begin position="396"/>
        <end position="416"/>
    </location>
</feature>
<evidence type="ECO:0000256" key="6">
    <source>
        <dbReference type="RuleBase" id="RU000320"/>
    </source>
</evidence>
<comment type="function">
    <text evidence="5">NDH-1 shuttles electrons from NADH, via FMN and iron-sulfur (Fe-S) centers, to quinones in the respiratory chain. The immediate electron acceptor for the enzyme in this species is believed to be a menaquinone. Couples the redox reaction to proton translocation (for every two electrons transferred, four hydrogen ions are translocated across the cytoplasmic membrane), and thus conserves the redox energy in a proton gradient.</text>
</comment>
<keyword evidence="5" id="KW-0813">Transport</keyword>
<dbReference type="GO" id="GO:0008137">
    <property type="term" value="F:NADH dehydrogenase (ubiquinone) activity"/>
    <property type="evidence" value="ECO:0007669"/>
    <property type="project" value="InterPro"/>
</dbReference>
<evidence type="ECO:0000256" key="3">
    <source>
        <dbReference type="ARBA" id="ARBA00022989"/>
    </source>
</evidence>
<keyword evidence="4 5" id="KW-0472">Membrane</keyword>
<accession>A0A3P1CGR4</accession>
<feature type="transmembrane region" description="Helical" evidence="5">
    <location>
        <begin position="314"/>
        <end position="335"/>
    </location>
</feature>
<protein>
    <recommendedName>
        <fullName evidence="5">NADH-quinone oxidoreductase subunit N</fullName>
        <ecNumber evidence="5">7.1.1.-</ecNumber>
    </recommendedName>
    <alternativeName>
        <fullName evidence="5">NADH dehydrogenase I subunit N</fullName>
    </alternativeName>
    <alternativeName>
        <fullName evidence="5">NDH-1 subunit N</fullName>
    </alternativeName>
</protein>
<keyword evidence="5" id="KW-1003">Cell membrane</keyword>
<organism evidence="8 9">
    <name type="scientific">Larkinella knui</name>
    <dbReference type="NCBI Taxonomy" id="2025310"/>
    <lineage>
        <taxon>Bacteria</taxon>
        <taxon>Pseudomonadati</taxon>
        <taxon>Bacteroidota</taxon>
        <taxon>Cytophagia</taxon>
        <taxon>Cytophagales</taxon>
        <taxon>Spirosomataceae</taxon>
        <taxon>Larkinella</taxon>
    </lineage>
</organism>
<dbReference type="AlphaFoldDB" id="A0A3P1CGR4"/>
<feature type="domain" description="NADH:quinone oxidoreductase/Mrp antiporter transmembrane" evidence="7">
    <location>
        <begin position="113"/>
        <end position="408"/>
    </location>
</feature>
<evidence type="ECO:0000313" key="9">
    <source>
        <dbReference type="Proteomes" id="UP000274271"/>
    </source>
</evidence>
<evidence type="ECO:0000256" key="4">
    <source>
        <dbReference type="ARBA" id="ARBA00023136"/>
    </source>
</evidence>
<dbReference type="EC" id="7.1.1.-" evidence="5"/>
<keyword evidence="5" id="KW-0874">Quinone</keyword>
<keyword evidence="5" id="KW-1278">Translocase</keyword>
<evidence type="ECO:0000256" key="2">
    <source>
        <dbReference type="ARBA" id="ARBA00022692"/>
    </source>
</evidence>
<dbReference type="OrthoDB" id="9811718at2"/>
<dbReference type="EMBL" id="RQJP01000004">
    <property type="protein sequence ID" value="RRB12541.1"/>
    <property type="molecule type" value="Genomic_DNA"/>
</dbReference>
<evidence type="ECO:0000256" key="1">
    <source>
        <dbReference type="ARBA" id="ARBA00004127"/>
    </source>
</evidence>
<gene>
    <name evidence="5" type="primary">nuoN</name>
    <name evidence="8" type="ORF">EHT87_20305</name>
</gene>
<dbReference type="GO" id="GO:0042773">
    <property type="term" value="P:ATP synthesis coupled electron transport"/>
    <property type="evidence" value="ECO:0007669"/>
    <property type="project" value="InterPro"/>
</dbReference>
<feature type="transmembrane region" description="Helical" evidence="5">
    <location>
        <begin position="25"/>
        <end position="45"/>
    </location>
</feature>
<dbReference type="PANTHER" id="PTHR22773">
    <property type="entry name" value="NADH DEHYDROGENASE"/>
    <property type="match status" value="1"/>
</dbReference>
<comment type="similarity">
    <text evidence="5">Belongs to the complex I subunit 2 family.</text>
</comment>
<feature type="transmembrane region" description="Helical" evidence="5">
    <location>
        <begin position="57"/>
        <end position="77"/>
    </location>
</feature>
<feature type="transmembrane region" description="Helical" evidence="5">
    <location>
        <begin position="191"/>
        <end position="215"/>
    </location>
</feature>
<feature type="transmembrane region" description="Helical" evidence="5">
    <location>
        <begin position="254"/>
        <end position="276"/>
    </location>
</feature>
<dbReference type="NCBIfam" id="TIGR01770">
    <property type="entry name" value="NDH_I_N"/>
    <property type="match status" value="1"/>
</dbReference>
<feature type="transmembrane region" description="Helical" evidence="5">
    <location>
        <begin position="361"/>
        <end position="384"/>
    </location>
</feature>
<reference evidence="8 9" key="1">
    <citation type="submission" date="2018-11" db="EMBL/GenBank/DDBJ databases">
        <authorList>
            <person name="Zhou Z."/>
            <person name="Wang G."/>
        </authorList>
    </citation>
    <scope>NUCLEOTIDE SEQUENCE [LARGE SCALE GENOMIC DNA]</scope>
    <source>
        <strain evidence="8 9">KCTC42998</strain>
    </source>
</reference>
<dbReference type="HAMAP" id="MF_00445">
    <property type="entry name" value="NDH1_NuoN_1"/>
    <property type="match status" value="1"/>
</dbReference>
<comment type="subunit">
    <text evidence="5">NDH-1 is composed of 14 different subunits. Subunits NuoA, H, J, K, L, M, N constitute the membrane sector of the complex.</text>
</comment>
<dbReference type="GO" id="GO:0048038">
    <property type="term" value="F:quinone binding"/>
    <property type="evidence" value="ECO:0007669"/>
    <property type="project" value="UniProtKB-KW"/>
</dbReference>
<keyword evidence="5" id="KW-0520">NAD</keyword>
<evidence type="ECO:0000259" key="7">
    <source>
        <dbReference type="Pfam" id="PF00361"/>
    </source>
</evidence>
<dbReference type="InterPro" id="IPR001750">
    <property type="entry name" value="ND/Mrp_TM"/>
</dbReference>
<dbReference type="RefSeq" id="WP_124908492.1">
    <property type="nucleotide sequence ID" value="NZ_RQJP01000004.1"/>
</dbReference>
<dbReference type="InterPro" id="IPR010096">
    <property type="entry name" value="NADH-Q_OxRdtase_suN/2"/>
</dbReference>
<comment type="catalytic activity">
    <reaction evidence="5">
        <text>a quinone + NADH + 5 H(+)(in) = a quinol + NAD(+) + 4 H(+)(out)</text>
        <dbReference type="Rhea" id="RHEA:57888"/>
        <dbReference type="ChEBI" id="CHEBI:15378"/>
        <dbReference type="ChEBI" id="CHEBI:24646"/>
        <dbReference type="ChEBI" id="CHEBI:57540"/>
        <dbReference type="ChEBI" id="CHEBI:57945"/>
        <dbReference type="ChEBI" id="CHEBI:132124"/>
    </reaction>
</comment>
<dbReference type="GO" id="GO:0005886">
    <property type="term" value="C:plasma membrane"/>
    <property type="evidence" value="ECO:0007669"/>
    <property type="project" value="UniProtKB-SubCell"/>
</dbReference>
<comment type="caution">
    <text evidence="8">The sequence shown here is derived from an EMBL/GenBank/DDBJ whole genome shotgun (WGS) entry which is preliminary data.</text>
</comment>
<feature type="transmembrane region" description="Helical" evidence="5">
    <location>
        <begin position="97"/>
        <end position="124"/>
    </location>
</feature>
<dbReference type="GO" id="GO:0012505">
    <property type="term" value="C:endomembrane system"/>
    <property type="evidence" value="ECO:0007669"/>
    <property type="project" value="UniProtKB-SubCell"/>
</dbReference>